<evidence type="ECO:0000313" key="1">
    <source>
        <dbReference type="EMBL" id="UTC29775.1"/>
    </source>
</evidence>
<evidence type="ECO:0000313" key="2">
    <source>
        <dbReference type="Proteomes" id="UP001057427"/>
    </source>
</evidence>
<sequence>MIMLRPFDLATLRLYNRPGRFYHTAHHVLELLELHETGMTRGVHVPGYIRPNFGMYDPALISAIVAHDCVYKPGAPKGQNETASVQAWRDMVRASPQGVAAEWDTAVEKIIMATVDHIPPAPSSETSIIVHDAIKHMIDLDMSVLAADPAEFEQNTENVRLEANYGLTLGIAWMDFKRARNVFFQSVLDQPSIFFTPQFHVALEEKARHNLRTAIAG</sequence>
<protein>
    <recommendedName>
        <fullName evidence="3">HD domain-containing protein</fullName>
    </recommendedName>
</protein>
<dbReference type="InterPro" id="IPR009218">
    <property type="entry name" value="HD_phosphohydro"/>
</dbReference>
<gene>
    <name evidence="1" type="ORF">BAJUN_01450</name>
</gene>
<dbReference type="Proteomes" id="UP001057427">
    <property type="component" value="Segment"/>
</dbReference>
<name>A0A9E7N647_9CAUD</name>
<dbReference type="PANTHER" id="PTHR21174:SF0">
    <property type="entry name" value="HD PHOSPHOHYDROLASE FAMILY PROTEIN-RELATED"/>
    <property type="match status" value="1"/>
</dbReference>
<evidence type="ECO:0008006" key="3">
    <source>
        <dbReference type="Google" id="ProtNLM"/>
    </source>
</evidence>
<dbReference type="PANTHER" id="PTHR21174">
    <property type="match status" value="1"/>
</dbReference>
<keyword evidence="2" id="KW-1185">Reference proteome</keyword>
<proteinExistence type="predicted"/>
<reference evidence="1" key="1">
    <citation type="submission" date="2022-05" db="EMBL/GenBank/DDBJ databases">
        <authorList>
            <person name="Friedrich I."/>
            <person name="Poehlein A."/>
            <person name="Schneider D."/>
            <person name="Hertel R."/>
            <person name="Daniel R."/>
        </authorList>
    </citation>
    <scope>NUCLEOTIDE SEQUENCE</scope>
</reference>
<organism evidence="1 2">
    <name type="scientific">Brevundimonas phage vB_BgoS-Bajun</name>
    <dbReference type="NCBI Taxonomy" id="2948594"/>
    <lineage>
        <taxon>Viruses</taxon>
        <taxon>Duplodnaviria</taxon>
        <taxon>Heunggongvirae</taxon>
        <taxon>Uroviricota</taxon>
        <taxon>Caudoviricetes</taxon>
        <taxon>Dolichocephalovirinae</taxon>
    </lineage>
</organism>
<accession>A0A9E7N647</accession>
<dbReference type="EMBL" id="ON529858">
    <property type="protein sequence ID" value="UTC29775.1"/>
    <property type="molecule type" value="Genomic_DNA"/>
</dbReference>